<evidence type="ECO:0000313" key="3">
    <source>
        <dbReference type="Ensembl" id="ENSGWIP00000015784.1"/>
    </source>
</evidence>
<dbReference type="PROSITE" id="PS51019">
    <property type="entry name" value="REELIN"/>
    <property type="match status" value="1"/>
</dbReference>
<dbReference type="InterPro" id="IPR002861">
    <property type="entry name" value="Reeler_dom"/>
</dbReference>
<reference evidence="3" key="1">
    <citation type="submission" date="2020-06" db="EMBL/GenBank/DDBJ databases">
        <authorList>
            <consortium name="Wellcome Sanger Institute Data Sharing"/>
        </authorList>
    </citation>
    <scope>NUCLEOTIDE SEQUENCE [LARGE SCALE GENOMIC DNA]</scope>
</reference>
<dbReference type="Gene3D" id="2.60.40.4060">
    <property type="entry name" value="Reeler domain"/>
    <property type="match status" value="1"/>
</dbReference>
<keyword evidence="4" id="KW-1185">Reference proteome</keyword>
<dbReference type="PANTHER" id="PTHR45828:SF32">
    <property type="entry name" value="SI:DKEY-251I10.2"/>
    <property type="match status" value="1"/>
</dbReference>
<proteinExistence type="predicted"/>
<evidence type="ECO:0000313" key="4">
    <source>
        <dbReference type="Proteomes" id="UP000694680"/>
    </source>
</evidence>
<dbReference type="Proteomes" id="UP000694680">
    <property type="component" value="Chromosome 9"/>
</dbReference>
<dbReference type="InterPro" id="IPR051237">
    <property type="entry name" value="Ferric-chelate_Red/DefProt"/>
</dbReference>
<protein>
    <recommendedName>
        <fullName evidence="2">Reelin domain-containing protein</fullName>
    </recommendedName>
</protein>
<dbReference type="GO" id="GO:0016020">
    <property type="term" value="C:membrane"/>
    <property type="evidence" value="ECO:0007669"/>
    <property type="project" value="TreeGrafter"/>
</dbReference>
<reference evidence="3" key="2">
    <citation type="submission" date="2025-08" db="UniProtKB">
        <authorList>
            <consortium name="Ensembl"/>
        </authorList>
    </citation>
    <scope>IDENTIFICATION</scope>
</reference>
<dbReference type="Pfam" id="PF02014">
    <property type="entry name" value="Reeler"/>
    <property type="match status" value="1"/>
</dbReference>
<feature type="chain" id="PRO_5034120508" description="Reelin domain-containing protein" evidence="1">
    <location>
        <begin position="20"/>
        <end position="226"/>
    </location>
</feature>
<feature type="signal peptide" evidence="1">
    <location>
        <begin position="1"/>
        <end position="19"/>
    </location>
</feature>
<dbReference type="AlphaFoldDB" id="A0A8C5E418"/>
<feature type="domain" description="Reelin" evidence="2">
    <location>
        <begin position="6"/>
        <end position="173"/>
    </location>
</feature>
<organism evidence="3 4">
    <name type="scientific">Gouania willdenowi</name>
    <name type="common">Blunt-snouted clingfish</name>
    <name type="synonym">Lepadogaster willdenowi</name>
    <dbReference type="NCBI Taxonomy" id="441366"/>
    <lineage>
        <taxon>Eukaryota</taxon>
        <taxon>Metazoa</taxon>
        <taxon>Chordata</taxon>
        <taxon>Craniata</taxon>
        <taxon>Vertebrata</taxon>
        <taxon>Euteleostomi</taxon>
        <taxon>Actinopterygii</taxon>
        <taxon>Neopterygii</taxon>
        <taxon>Teleostei</taxon>
        <taxon>Neoteleostei</taxon>
        <taxon>Acanthomorphata</taxon>
        <taxon>Ovalentaria</taxon>
        <taxon>Blenniimorphae</taxon>
        <taxon>Blenniiformes</taxon>
        <taxon>Gobiesocoidei</taxon>
        <taxon>Gobiesocidae</taxon>
        <taxon>Gobiesocinae</taxon>
        <taxon>Gouania</taxon>
    </lineage>
</organism>
<keyword evidence="1" id="KW-0732">Signal</keyword>
<name>A0A8C5E418_GOUWI</name>
<dbReference type="CDD" id="cd08544">
    <property type="entry name" value="Reeler"/>
    <property type="match status" value="1"/>
</dbReference>
<evidence type="ECO:0000256" key="1">
    <source>
        <dbReference type="SAM" id="SignalP"/>
    </source>
</evidence>
<dbReference type="Ensembl" id="ENSGWIT00000017433.1">
    <property type="protein sequence ID" value="ENSGWIP00000015784.1"/>
    <property type="gene ID" value="ENSGWIG00000008850.1"/>
</dbReference>
<evidence type="ECO:0000259" key="2">
    <source>
        <dbReference type="PROSITE" id="PS51019"/>
    </source>
</evidence>
<dbReference type="PANTHER" id="PTHR45828">
    <property type="entry name" value="CYTOCHROME B561/FERRIC REDUCTASE TRANSMEMBRANE"/>
    <property type="match status" value="1"/>
</dbReference>
<dbReference type="InterPro" id="IPR042307">
    <property type="entry name" value="Reeler_sf"/>
</dbReference>
<sequence>MELLLTVLVLVPILWCIDGYPTGAHSDACGPMIPRHVGAYPQHTPSPYSVLTNSKMFYPGYPVTVTIAGPQYRGLLLQARSHESNDALGSWQLPPPDTKFLNCSNNPHGAMTHSNPNLKGVTTVYSWVPPDFHGPIYFMVTVVQERTVFWVHLSSIHVFRGNTESVIFNLGVAIHTHLKYLVIYLKKKKKKLIKNLFFKHTILTVFYTFPFSNINLFKTQIHNKYI</sequence>
<accession>A0A8C5E418</accession>
<reference evidence="3" key="3">
    <citation type="submission" date="2025-09" db="UniProtKB">
        <authorList>
            <consortium name="Ensembl"/>
        </authorList>
    </citation>
    <scope>IDENTIFICATION</scope>
</reference>